<evidence type="ECO:0000256" key="5">
    <source>
        <dbReference type="ARBA" id="ARBA00022679"/>
    </source>
</evidence>
<evidence type="ECO:0000256" key="7">
    <source>
        <dbReference type="ARBA" id="ARBA00022777"/>
    </source>
</evidence>
<comment type="similarity">
    <text evidence="2">Belongs to the polyprenol kinase family.</text>
</comment>
<dbReference type="GO" id="GO:0016301">
    <property type="term" value="F:kinase activity"/>
    <property type="evidence" value="ECO:0007669"/>
    <property type="project" value="UniProtKB-KW"/>
</dbReference>
<dbReference type="PANTHER" id="PTHR32523">
    <property type="entry name" value="PHYTOL KINASE 1, CHLOROPLASTIC"/>
    <property type="match status" value="1"/>
</dbReference>
<dbReference type="EC" id="2.7.1.182" evidence="12"/>
<evidence type="ECO:0000256" key="6">
    <source>
        <dbReference type="ARBA" id="ARBA00022692"/>
    </source>
</evidence>
<keyword evidence="5" id="KW-0808">Transferase</keyword>
<evidence type="ECO:0000256" key="3">
    <source>
        <dbReference type="ARBA" id="ARBA00022528"/>
    </source>
</evidence>
<comment type="subcellular location">
    <subcellularLocation>
        <location evidence="1">Plastid</location>
        <location evidence="1">Chloroplast membrane</location>
        <topology evidence="1">Multi-pass membrane protein</topology>
    </subcellularLocation>
</comment>
<dbReference type="InterPro" id="IPR039606">
    <property type="entry name" value="Phytol/farnesol_kinase"/>
</dbReference>
<reference evidence="16" key="2">
    <citation type="submission" date="2025-08" db="UniProtKB">
        <authorList>
            <consortium name="RefSeq"/>
        </authorList>
    </citation>
    <scope>IDENTIFICATION</scope>
    <source>
        <tissue evidence="16">Leaf</tissue>
    </source>
</reference>
<keyword evidence="4" id="KW-0934">Plastid</keyword>
<keyword evidence="9 14" id="KW-1133">Transmembrane helix</keyword>
<keyword evidence="7 16" id="KW-0418">Kinase</keyword>
<protein>
    <recommendedName>
        <fullName evidence="12">phytol kinase</fullName>
        <ecNumber evidence="12">2.7.1.182</ecNumber>
    </recommendedName>
</protein>
<evidence type="ECO:0000256" key="13">
    <source>
        <dbReference type="ARBA" id="ARBA00048889"/>
    </source>
</evidence>
<comment type="catalytic activity">
    <reaction evidence="13">
        <text>phytol + CTP = phytyl phosphate + CDP + H(+)</text>
        <dbReference type="Rhea" id="RHEA:38055"/>
        <dbReference type="ChEBI" id="CHEBI:15378"/>
        <dbReference type="ChEBI" id="CHEBI:17327"/>
        <dbReference type="ChEBI" id="CHEBI:37563"/>
        <dbReference type="ChEBI" id="CHEBI:58069"/>
        <dbReference type="ChEBI" id="CHEBI:75483"/>
        <dbReference type="EC" id="2.7.1.182"/>
    </reaction>
</comment>
<dbReference type="PANTHER" id="PTHR32523:SF8">
    <property type="entry name" value="DOLICHOL KINASE"/>
    <property type="match status" value="1"/>
</dbReference>
<evidence type="ECO:0000256" key="12">
    <source>
        <dbReference type="ARBA" id="ARBA00039024"/>
    </source>
</evidence>
<sequence length="288" mass="31942">MTVDATISMHLKLNQHHHHHHHSRHSATAQPAYTNSTFSHFRRYHRPFQTTSITPLTHFLSPPNSLLNRGNISASIVALPLSVTRCALLSSNAVIFQDASATAFVLGGGYALVSAFDNLTNRSLISQKLSRKLVHIISGLLFVASWPLFRELLRGPLYYVLTLAICAIVFWRDSPVGLLSLAMMSGGDGIADIMGRKFGNVKLPYNQKKSWAGSISMFIFGFLISVGMLYYFSALGYFQLDWNLTMQRVAVVSFIATVVESLPTEERIDDNISVPLATLVTAYICFCL</sequence>
<keyword evidence="10 14" id="KW-0472">Membrane</keyword>
<evidence type="ECO:0000256" key="4">
    <source>
        <dbReference type="ARBA" id="ARBA00022640"/>
    </source>
</evidence>
<name>A0ABM3QSA5_SPIOL</name>
<evidence type="ECO:0000256" key="10">
    <source>
        <dbReference type="ARBA" id="ARBA00023136"/>
    </source>
</evidence>
<accession>A0ABM3QSA5</accession>
<evidence type="ECO:0000313" key="15">
    <source>
        <dbReference type="Proteomes" id="UP000813463"/>
    </source>
</evidence>
<feature type="transmembrane region" description="Helical" evidence="14">
    <location>
        <begin position="155"/>
        <end position="171"/>
    </location>
</feature>
<keyword evidence="8" id="KW-0809">Transit peptide</keyword>
<keyword evidence="3" id="KW-0150">Chloroplast</keyword>
<keyword evidence="6 14" id="KW-0812">Transmembrane</keyword>
<evidence type="ECO:0000256" key="1">
    <source>
        <dbReference type="ARBA" id="ARBA00004508"/>
    </source>
</evidence>
<evidence type="ECO:0000256" key="14">
    <source>
        <dbReference type="SAM" id="Phobius"/>
    </source>
</evidence>
<comment type="pathway">
    <text evidence="11">Cofactor biosynthesis; tocopherol biosynthesis.</text>
</comment>
<dbReference type="Proteomes" id="UP000813463">
    <property type="component" value="Chromosome 5"/>
</dbReference>
<organism evidence="15 16">
    <name type="scientific">Spinacia oleracea</name>
    <name type="common">Spinach</name>
    <dbReference type="NCBI Taxonomy" id="3562"/>
    <lineage>
        <taxon>Eukaryota</taxon>
        <taxon>Viridiplantae</taxon>
        <taxon>Streptophyta</taxon>
        <taxon>Embryophyta</taxon>
        <taxon>Tracheophyta</taxon>
        <taxon>Spermatophyta</taxon>
        <taxon>Magnoliopsida</taxon>
        <taxon>eudicotyledons</taxon>
        <taxon>Gunneridae</taxon>
        <taxon>Pentapetalae</taxon>
        <taxon>Caryophyllales</taxon>
        <taxon>Chenopodiaceae</taxon>
        <taxon>Chenopodioideae</taxon>
        <taxon>Anserineae</taxon>
        <taxon>Spinacia</taxon>
    </lineage>
</organism>
<evidence type="ECO:0000256" key="8">
    <source>
        <dbReference type="ARBA" id="ARBA00022946"/>
    </source>
</evidence>
<evidence type="ECO:0000256" key="11">
    <source>
        <dbReference type="ARBA" id="ARBA00024015"/>
    </source>
</evidence>
<feature type="transmembrane region" description="Helical" evidence="14">
    <location>
        <begin position="215"/>
        <end position="238"/>
    </location>
</feature>
<dbReference type="RefSeq" id="XP_056686241.1">
    <property type="nucleotide sequence ID" value="XM_056830263.1"/>
</dbReference>
<proteinExistence type="inferred from homology"/>
<dbReference type="GeneID" id="110789055"/>
<evidence type="ECO:0000313" key="16">
    <source>
        <dbReference type="RefSeq" id="XP_056686241.1"/>
    </source>
</evidence>
<evidence type="ECO:0000256" key="9">
    <source>
        <dbReference type="ARBA" id="ARBA00022989"/>
    </source>
</evidence>
<gene>
    <name evidence="16" type="primary">LOC110789055</name>
</gene>
<evidence type="ECO:0000256" key="2">
    <source>
        <dbReference type="ARBA" id="ARBA00010794"/>
    </source>
</evidence>
<reference evidence="15" key="1">
    <citation type="journal article" date="2021" name="Nat. Commun.">
        <title>Genomic analyses provide insights into spinach domestication and the genetic basis of agronomic traits.</title>
        <authorList>
            <person name="Cai X."/>
            <person name="Sun X."/>
            <person name="Xu C."/>
            <person name="Sun H."/>
            <person name="Wang X."/>
            <person name="Ge C."/>
            <person name="Zhang Z."/>
            <person name="Wang Q."/>
            <person name="Fei Z."/>
            <person name="Jiao C."/>
            <person name="Wang Q."/>
        </authorList>
    </citation>
    <scope>NUCLEOTIDE SEQUENCE [LARGE SCALE GENOMIC DNA]</scope>
    <source>
        <strain evidence="15">cv. Varoflay</strain>
    </source>
</reference>
<keyword evidence="15" id="KW-1185">Reference proteome</keyword>